<dbReference type="InterPro" id="IPR017150">
    <property type="entry name" value="Pept_M20_glutamate_carboxypep"/>
</dbReference>
<evidence type="ECO:0000256" key="2">
    <source>
        <dbReference type="ARBA" id="ARBA00022801"/>
    </source>
</evidence>
<dbReference type="InterPro" id="IPR002933">
    <property type="entry name" value="Peptidase_M20"/>
</dbReference>
<accession>A0ABP9NHC6</accession>
<dbReference type="Gene3D" id="3.40.630.10">
    <property type="entry name" value="Zn peptidases"/>
    <property type="match status" value="1"/>
</dbReference>
<protein>
    <submittedName>
        <fullName evidence="4">M20 family metallopeptidase</fullName>
    </submittedName>
</protein>
<dbReference type="PANTHER" id="PTHR43808:SF9">
    <property type="entry name" value="BLL0789 PROTEIN"/>
    <property type="match status" value="1"/>
</dbReference>
<reference evidence="5" key="1">
    <citation type="journal article" date="2019" name="Int. J. Syst. Evol. Microbiol.">
        <title>The Global Catalogue of Microorganisms (GCM) 10K type strain sequencing project: providing services to taxonomists for standard genome sequencing and annotation.</title>
        <authorList>
            <consortium name="The Broad Institute Genomics Platform"/>
            <consortium name="The Broad Institute Genome Sequencing Center for Infectious Disease"/>
            <person name="Wu L."/>
            <person name="Ma J."/>
        </authorList>
    </citation>
    <scope>NUCLEOTIDE SEQUENCE [LARGE SCALE GENOMIC DNA]</scope>
    <source>
        <strain evidence="5">JCM 18302</strain>
    </source>
</reference>
<dbReference type="PIRSF" id="PIRSF037238">
    <property type="entry name" value="Carboxypeptidase_G2"/>
    <property type="match status" value="1"/>
</dbReference>
<keyword evidence="2" id="KW-0378">Hydrolase</keyword>
<dbReference type="Pfam" id="PF07687">
    <property type="entry name" value="M20_dimer"/>
    <property type="match status" value="1"/>
</dbReference>
<proteinExistence type="predicted"/>
<feature type="domain" description="Peptidase M20 dimerisation" evidence="3">
    <location>
        <begin position="193"/>
        <end position="279"/>
    </location>
</feature>
<keyword evidence="1" id="KW-0479">Metal-binding</keyword>
<sequence>MTVPGPSVLAAVDVPAVHRLLAGWRAEIVADLVAYAERETPSDDPGLLAKGLAHLEAWLADRLGPPSARVHHEATAHGDVVVLDHDGVGAPLTLLAHYDTVWSAGTLDAWPVRVEGDRVSGPGVFDMKAGLVQAVWAVRALRAAGVAHPPLRLVLTGDEEIGSPFSRPHIEAACAGAAAVLVFEASAGGAVKTARKGVGLFDVHVRGVESHAGLDPAAGASAIDEAARAVRVLHDATDLAEGTTVNVGVLRGGTRPNVVAGSAEARIDVRVSSLAAQRRIDAVLAGLRAHDPRAAVTVTGGWNRPVMERSPAIGSMYALARASAAQLGVDLPETAVGGASDGNFAAALGLPVLDGLGAVGGGAHARHEHVSVDGMVERAAVAAGVMAAFAV</sequence>
<organism evidence="4 5">
    <name type="scientific">Pseudonocardia adelaidensis</name>
    <dbReference type="NCBI Taxonomy" id="648754"/>
    <lineage>
        <taxon>Bacteria</taxon>
        <taxon>Bacillati</taxon>
        <taxon>Actinomycetota</taxon>
        <taxon>Actinomycetes</taxon>
        <taxon>Pseudonocardiales</taxon>
        <taxon>Pseudonocardiaceae</taxon>
        <taxon>Pseudonocardia</taxon>
    </lineage>
</organism>
<gene>
    <name evidence="4" type="ORF">GCM10023320_25850</name>
</gene>
<dbReference type="Gene3D" id="3.30.70.360">
    <property type="match status" value="1"/>
</dbReference>
<evidence type="ECO:0000313" key="4">
    <source>
        <dbReference type="EMBL" id="GAA5119691.1"/>
    </source>
</evidence>
<dbReference type="InterPro" id="IPR036264">
    <property type="entry name" value="Bact_exopeptidase_dim_dom"/>
</dbReference>
<comment type="caution">
    <text evidence="4">The sequence shown here is derived from an EMBL/GenBank/DDBJ whole genome shotgun (WGS) entry which is preliminary data.</text>
</comment>
<dbReference type="EMBL" id="BAABJO010000008">
    <property type="protein sequence ID" value="GAA5119691.1"/>
    <property type="molecule type" value="Genomic_DNA"/>
</dbReference>
<dbReference type="PANTHER" id="PTHR43808">
    <property type="entry name" value="ACETYLORNITHINE DEACETYLASE"/>
    <property type="match status" value="1"/>
</dbReference>
<dbReference type="InterPro" id="IPR011650">
    <property type="entry name" value="Peptidase_M20_dimer"/>
</dbReference>
<dbReference type="SUPFAM" id="SSF53187">
    <property type="entry name" value="Zn-dependent exopeptidases"/>
    <property type="match status" value="1"/>
</dbReference>
<dbReference type="Pfam" id="PF01546">
    <property type="entry name" value="Peptidase_M20"/>
    <property type="match status" value="1"/>
</dbReference>
<evidence type="ECO:0000259" key="3">
    <source>
        <dbReference type="Pfam" id="PF07687"/>
    </source>
</evidence>
<dbReference type="RefSeq" id="WP_345605207.1">
    <property type="nucleotide sequence ID" value="NZ_BAABJO010000008.1"/>
</dbReference>
<keyword evidence="5" id="KW-1185">Reference proteome</keyword>
<evidence type="ECO:0000256" key="1">
    <source>
        <dbReference type="ARBA" id="ARBA00022723"/>
    </source>
</evidence>
<dbReference type="InterPro" id="IPR050072">
    <property type="entry name" value="Peptidase_M20A"/>
</dbReference>
<name>A0ABP9NHC6_9PSEU</name>
<dbReference type="Proteomes" id="UP001500804">
    <property type="component" value="Unassembled WGS sequence"/>
</dbReference>
<dbReference type="CDD" id="cd03885">
    <property type="entry name" value="M20_CPDG2"/>
    <property type="match status" value="1"/>
</dbReference>
<dbReference type="SUPFAM" id="SSF55031">
    <property type="entry name" value="Bacterial exopeptidase dimerisation domain"/>
    <property type="match status" value="1"/>
</dbReference>
<evidence type="ECO:0000313" key="5">
    <source>
        <dbReference type="Proteomes" id="UP001500804"/>
    </source>
</evidence>